<name>A0A1N7MV83_9GAMM</name>
<gene>
    <name evidence="1" type="ORF">SAMN05421686_1063</name>
</gene>
<dbReference type="Proteomes" id="UP000185639">
    <property type="component" value="Unassembled WGS sequence"/>
</dbReference>
<dbReference type="OrthoDB" id="893918at2"/>
<reference evidence="2" key="1">
    <citation type="submission" date="2017-01" db="EMBL/GenBank/DDBJ databases">
        <authorList>
            <person name="Varghese N."/>
            <person name="Submissions S."/>
        </authorList>
    </citation>
    <scope>NUCLEOTIDE SEQUENCE [LARGE SCALE GENOMIC DNA]</scope>
    <source>
        <strain evidence="2">DSM 24913</strain>
    </source>
</reference>
<dbReference type="AlphaFoldDB" id="A0A1N7MV83"/>
<evidence type="ECO:0000313" key="2">
    <source>
        <dbReference type="Proteomes" id="UP000185639"/>
    </source>
</evidence>
<dbReference type="InterPro" id="IPR025459">
    <property type="entry name" value="DUF4279"/>
</dbReference>
<dbReference type="STRING" id="484498.SAMN05421686_1063"/>
<evidence type="ECO:0008006" key="3">
    <source>
        <dbReference type="Google" id="ProtNLM"/>
    </source>
</evidence>
<accession>A0A1N7MV83</accession>
<dbReference type="EMBL" id="FTOH01000006">
    <property type="protein sequence ID" value="SIS90033.1"/>
    <property type="molecule type" value="Genomic_DNA"/>
</dbReference>
<evidence type="ECO:0000313" key="1">
    <source>
        <dbReference type="EMBL" id="SIS90033.1"/>
    </source>
</evidence>
<sequence>MEDNECRVYFALYGDNFDPEEITRILGIEPSSTKRRGEKVPDHIPKFSSWMLSTENVTGDIADVYDLASEIVRKLQPKRDSIIEVMSRFCAFSKLQVVLSISIKDEVSTPAIGFDVETTRFLGEIGAFIDIDTYKH</sequence>
<keyword evidence="2" id="KW-1185">Reference proteome</keyword>
<organism evidence="1 2">
    <name type="scientific">Thalassolituus maritimus</name>
    <dbReference type="NCBI Taxonomy" id="484498"/>
    <lineage>
        <taxon>Bacteria</taxon>
        <taxon>Pseudomonadati</taxon>
        <taxon>Pseudomonadota</taxon>
        <taxon>Gammaproteobacteria</taxon>
        <taxon>Oceanospirillales</taxon>
        <taxon>Oceanospirillaceae</taxon>
        <taxon>Thalassolituus</taxon>
    </lineage>
</organism>
<dbReference type="Pfam" id="PF14106">
    <property type="entry name" value="DUF4279"/>
    <property type="match status" value="1"/>
</dbReference>
<dbReference type="RefSeq" id="WP_076515786.1">
    <property type="nucleotide sequence ID" value="NZ_FTOH01000006.1"/>
</dbReference>
<proteinExistence type="predicted"/>
<protein>
    <recommendedName>
        <fullName evidence="3">DUF4279 domain-containing protein</fullName>
    </recommendedName>
</protein>